<dbReference type="AlphaFoldDB" id="A0A645JG76"/>
<sequence length="76" mass="9166">MPAGALRIDSENRHHPVHYHRVPHPHHRSRQHRHQHQRSHQLFPAEAGAYQKYRGYHQENPGRAVVRLQRHRNGER</sequence>
<gene>
    <name evidence="2" type="ORF">SDC9_209857</name>
</gene>
<name>A0A645JG76_9ZZZZ</name>
<organism evidence="2">
    <name type="scientific">bioreactor metagenome</name>
    <dbReference type="NCBI Taxonomy" id="1076179"/>
    <lineage>
        <taxon>unclassified sequences</taxon>
        <taxon>metagenomes</taxon>
        <taxon>ecological metagenomes</taxon>
    </lineage>
</organism>
<comment type="caution">
    <text evidence="2">The sequence shown here is derived from an EMBL/GenBank/DDBJ whole genome shotgun (WGS) entry which is preliminary data.</text>
</comment>
<accession>A0A645JG76</accession>
<protein>
    <submittedName>
        <fullName evidence="2">Uncharacterized protein</fullName>
    </submittedName>
</protein>
<evidence type="ECO:0000313" key="2">
    <source>
        <dbReference type="EMBL" id="MPN62110.1"/>
    </source>
</evidence>
<feature type="region of interest" description="Disordered" evidence="1">
    <location>
        <begin position="1"/>
        <end position="40"/>
    </location>
</feature>
<dbReference type="EMBL" id="VSSQ01139663">
    <property type="protein sequence ID" value="MPN62110.1"/>
    <property type="molecule type" value="Genomic_DNA"/>
</dbReference>
<reference evidence="2" key="1">
    <citation type="submission" date="2019-08" db="EMBL/GenBank/DDBJ databases">
        <authorList>
            <person name="Kucharzyk K."/>
            <person name="Murdoch R.W."/>
            <person name="Higgins S."/>
            <person name="Loffler F."/>
        </authorList>
    </citation>
    <scope>NUCLEOTIDE SEQUENCE</scope>
</reference>
<evidence type="ECO:0000256" key="1">
    <source>
        <dbReference type="SAM" id="MobiDB-lite"/>
    </source>
</evidence>
<proteinExistence type="predicted"/>
<feature type="compositionally biased region" description="Basic residues" evidence="1">
    <location>
        <begin position="15"/>
        <end position="39"/>
    </location>
</feature>